<dbReference type="GO" id="GO:0051301">
    <property type="term" value="P:cell division"/>
    <property type="evidence" value="ECO:0007669"/>
    <property type="project" value="UniProtKB-KW"/>
</dbReference>
<dbReference type="SUPFAM" id="SSF52540">
    <property type="entry name" value="P-loop containing nucleoside triphosphate hydrolases"/>
    <property type="match status" value="1"/>
</dbReference>
<dbReference type="Pfam" id="PF00004">
    <property type="entry name" value="AAA"/>
    <property type="match status" value="1"/>
</dbReference>
<dbReference type="Gene3D" id="3.40.50.300">
    <property type="entry name" value="P-loop containing nucleotide triphosphate hydrolases"/>
    <property type="match status" value="2"/>
</dbReference>
<evidence type="ECO:0000313" key="3">
    <source>
        <dbReference type="EMBL" id="AID67514.1"/>
    </source>
</evidence>
<keyword evidence="3" id="KW-0131">Cell cycle</keyword>
<feature type="domain" description="ATPase AAA-type core" evidence="2">
    <location>
        <begin position="352"/>
        <end position="424"/>
    </location>
</feature>
<evidence type="ECO:0000256" key="1">
    <source>
        <dbReference type="SAM" id="Phobius"/>
    </source>
</evidence>
<dbReference type="CDD" id="cd19481">
    <property type="entry name" value="RecA-like_protease"/>
    <property type="match status" value="1"/>
</dbReference>
<protein>
    <submittedName>
        <fullName evidence="3">Cell division protein</fullName>
    </submittedName>
</protein>
<dbReference type="InterPro" id="IPR003959">
    <property type="entry name" value="ATPase_AAA_core"/>
</dbReference>
<dbReference type="Gene3D" id="1.10.8.60">
    <property type="match status" value="1"/>
</dbReference>
<dbReference type="InterPro" id="IPR027417">
    <property type="entry name" value="P-loop_NTPase"/>
</dbReference>
<dbReference type="GO" id="GO:0016887">
    <property type="term" value="F:ATP hydrolysis activity"/>
    <property type="evidence" value="ECO:0007669"/>
    <property type="project" value="InterPro"/>
</dbReference>
<dbReference type="PANTHER" id="PTHR23077">
    <property type="entry name" value="AAA-FAMILY ATPASE"/>
    <property type="match status" value="1"/>
</dbReference>
<accession>A0A088CK08</accession>
<keyword evidence="1" id="KW-1133">Transmembrane helix</keyword>
<evidence type="ECO:0000259" key="2">
    <source>
        <dbReference type="Pfam" id="PF00004"/>
    </source>
</evidence>
<reference evidence="3" key="1">
    <citation type="journal article" date="2014" name="BMC Genomics">
        <title>Six newly sequenced chloroplast genomes from prasinophyte green algae provide insights into the relationships among prasinophyte lineages and the diversity of streamlined genome architecture in picoplanktonic species.</title>
        <authorList>
            <person name="Lemieux C."/>
            <person name="Otis C."/>
            <person name="Turmel M."/>
        </authorList>
    </citation>
    <scope>NUCLEOTIDE SEQUENCE</scope>
</reference>
<gene>
    <name evidence="3" type="primary">ftsH</name>
</gene>
<dbReference type="InterPro" id="IPR050168">
    <property type="entry name" value="AAA_ATPase_domain"/>
</dbReference>
<keyword evidence="3" id="KW-0934">Plastid</keyword>
<geneLocation type="chloroplast" evidence="3"/>
<organism evidence="3">
    <name type="scientific">Prasinoderma coloniale</name>
    <dbReference type="NCBI Taxonomy" id="156133"/>
    <lineage>
        <taxon>Eukaryota</taxon>
        <taxon>Viridiplantae</taxon>
        <taxon>Prasinodermophyta</taxon>
        <taxon>Prasinodermophyceae</taxon>
        <taxon>Prasinodermales</taxon>
        <taxon>Prasinodermaceae</taxon>
        <taxon>Prasinoderma</taxon>
    </lineage>
</organism>
<dbReference type="GO" id="GO:0005524">
    <property type="term" value="F:ATP binding"/>
    <property type="evidence" value="ECO:0007669"/>
    <property type="project" value="InterPro"/>
</dbReference>
<keyword evidence="1" id="KW-0472">Membrane</keyword>
<keyword evidence="1" id="KW-0812">Transmembrane</keyword>
<dbReference type="EMBL" id="KJ746598">
    <property type="protein sequence ID" value="AID67514.1"/>
    <property type="molecule type" value="Genomic_DNA"/>
</dbReference>
<proteinExistence type="predicted"/>
<feature type="transmembrane region" description="Helical" evidence="1">
    <location>
        <begin position="244"/>
        <end position="266"/>
    </location>
</feature>
<keyword evidence="3" id="KW-0132">Cell division</keyword>
<dbReference type="AlphaFoldDB" id="A0A088CK08"/>
<keyword evidence="3" id="KW-0150">Chloroplast</keyword>
<dbReference type="GeneID" id="20357942"/>
<sequence>MKFYKTRYKTIFETVYKNLQTQRKNLHYKQQTTLPVKKIVKPVAKALTRPSNYAYFLIYFSIISYISLQGLTKATALIPFVNQPTLHYQLKALRKLRKQKRIFHKKKWIYSTPIQDKTILIERNHKEEWGVPKNYRKNAANLKNKYVLIPAQNSKIENFVRYSLISSQRASVTQLVTVKGNDRFFGNEMISILYPPLHPRILRLYLKDKTVSLQKDKQTLQNLHASWGENLFDTLFFKDTFGRLSFLVILNVWTLLCFCIFIQQIIEGFCFTLVNDGDQKPLIDDDPFGDYILPSNLILPENNTKNFFNGVPTGVATNELKPLIQKLQTHKKNSITQLFHPHKETLLTTKGIIFVGGFETGGSHFAQALAGEAKIPFIRVPATQFLLSNIHEGLLLMRIIFYYAKTLAPAILHIDDIDIFCGLRSSLDLTSKTKKSSIFSLEYTSKIDQKSNSKIGQKTDFTKAFQAFTKQKTKSYQNFISFSLENSFPLVEKERTKDVKFDFENDSNKLSQNKQSLSEDDLTSLLNQLLIELDGAIPTQAPLITTATVEKITQIEPALIRPGRLSTHIEFDYLYNLDREKIIKSLLFKHKVKTSIPWYLFASQLKDFQYIPIKQIIENAIYYSQVFSKDANLIQLNSLLFAKQKFFVTQELQLTDSNNNIFGKSKNKFIEDVLTKFSSQNKEITLETLPAFSNTEVSLLPYLYQNFDQNKGNVPQTTYQILNKPNGLFLLYIIENLWNQQQLVEKTNEYQSLLYFLTLKLLQDQKITSELETVTYLSTLMHFTQSSEIKNQDRFTELKTLNLIDVFGNMQFISQWKQTNDLEINEIEKFKDSIIGIRYLIIEYHAYLSYRLYTQLLK</sequence>
<name>A0A088CK08_9VIRI</name>
<dbReference type="RefSeq" id="YP_009057528.1">
    <property type="nucleotide sequence ID" value="NC_024817.1"/>
</dbReference>